<keyword evidence="2" id="KW-0472">Membrane</keyword>
<proteinExistence type="predicted"/>
<dbReference type="CDD" id="cd00130">
    <property type="entry name" value="PAS"/>
    <property type="match status" value="1"/>
</dbReference>
<protein>
    <submittedName>
        <fullName evidence="5">PAS domain S-box protein</fullName>
    </submittedName>
</protein>
<organism evidence="5 6">
    <name type="scientific">Ohtaekwangia kribbensis</name>
    <dbReference type="NCBI Taxonomy" id="688913"/>
    <lineage>
        <taxon>Bacteria</taxon>
        <taxon>Pseudomonadati</taxon>
        <taxon>Bacteroidota</taxon>
        <taxon>Cytophagia</taxon>
        <taxon>Cytophagales</taxon>
        <taxon>Fulvivirgaceae</taxon>
        <taxon>Ohtaekwangia</taxon>
    </lineage>
</organism>
<dbReference type="InterPro" id="IPR035965">
    <property type="entry name" value="PAS-like_dom_sf"/>
</dbReference>
<dbReference type="InterPro" id="IPR000014">
    <property type="entry name" value="PAS"/>
</dbReference>
<dbReference type="EMBL" id="JBHTKA010000001">
    <property type="protein sequence ID" value="MFD0999454.1"/>
    <property type="molecule type" value="Genomic_DNA"/>
</dbReference>
<comment type="caution">
    <text evidence="5">The sequence shown here is derived from an EMBL/GenBank/DDBJ whole genome shotgun (WGS) entry which is preliminary data.</text>
</comment>
<dbReference type="PANTHER" id="PTHR44757">
    <property type="entry name" value="DIGUANYLATE CYCLASE DGCP"/>
    <property type="match status" value="1"/>
</dbReference>
<feature type="transmembrane region" description="Helical" evidence="2">
    <location>
        <begin position="71"/>
        <end position="88"/>
    </location>
</feature>
<evidence type="ECO:0000256" key="1">
    <source>
        <dbReference type="SAM" id="Coils"/>
    </source>
</evidence>
<feature type="domain" description="PAS" evidence="3">
    <location>
        <begin position="269"/>
        <end position="320"/>
    </location>
</feature>
<evidence type="ECO:0000256" key="2">
    <source>
        <dbReference type="SAM" id="Phobius"/>
    </source>
</evidence>
<gene>
    <name evidence="5" type="ORF">ACFQ21_09055</name>
</gene>
<keyword evidence="1" id="KW-0175">Coiled coil</keyword>
<dbReference type="PANTHER" id="PTHR44757:SF2">
    <property type="entry name" value="BIOFILM ARCHITECTURE MAINTENANCE PROTEIN MBAA"/>
    <property type="match status" value="1"/>
</dbReference>
<keyword evidence="2" id="KW-1133">Transmembrane helix</keyword>
<evidence type="ECO:0000313" key="6">
    <source>
        <dbReference type="Proteomes" id="UP001597112"/>
    </source>
</evidence>
<evidence type="ECO:0000259" key="3">
    <source>
        <dbReference type="PROSITE" id="PS50112"/>
    </source>
</evidence>
<dbReference type="PROSITE" id="PS50113">
    <property type="entry name" value="PAC"/>
    <property type="match status" value="1"/>
</dbReference>
<feature type="coiled-coil region" evidence="1">
    <location>
        <begin position="206"/>
        <end position="254"/>
    </location>
</feature>
<dbReference type="InterPro" id="IPR001610">
    <property type="entry name" value="PAC"/>
</dbReference>
<dbReference type="SUPFAM" id="SSF55785">
    <property type="entry name" value="PYP-like sensor domain (PAS domain)"/>
    <property type="match status" value="1"/>
</dbReference>
<dbReference type="SUPFAM" id="SSF47384">
    <property type="entry name" value="Homodimeric domain of signal transducing histidine kinase"/>
    <property type="match status" value="1"/>
</dbReference>
<dbReference type="RefSeq" id="WP_377577925.1">
    <property type="nucleotide sequence ID" value="NZ_JBHTKA010000001.1"/>
</dbReference>
<dbReference type="NCBIfam" id="TIGR00229">
    <property type="entry name" value="sensory_box"/>
    <property type="match status" value="1"/>
</dbReference>
<dbReference type="Proteomes" id="UP001597112">
    <property type="component" value="Unassembled WGS sequence"/>
</dbReference>
<keyword evidence="2" id="KW-0812">Transmembrane</keyword>
<evidence type="ECO:0000313" key="5">
    <source>
        <dbReference type="EMBL" id="MFD0999454.1"/>
    </source>
</evidence>
<accession>A0ABW3JZT2</accession>
<reference evidence="6" key="1">
    <citation type="journal article" date="2019" name="Int. J. Syst. Evol. Microbiol.">
        <title>The Global Catalogue of Microorganisms (GCM) 10K type strain sequencing project: providing services to taxonomists for standard genome sequencing and annotation.</title>
        <authorList>
            <consortium name="The Broad Institute Genomics Platform"/>
            <consortium name="The Broad Institute Genome Sequencing Center for Infectious Disease"/>
            <person name="Wu L."/>
            <person name="Ma J."/>
        </authorList>
    </citation>
    <scope>NUCLEOTIDE SEQUENCE [LARGE SCALE GENOMIC DNA]</scope>
    <source>
        <strain evidence="6">CCUG 58938</strain>
    </source>
</reference>
<dbReference type="InterPro" id="IPR000700">
    <property type="entry name" value="PAS-assoc_C"/>
</dbReference>
<sequence length="455" mass="51771">MNPIDVNRSHPFQIVLKKLRSAWKRGLKIGYRSTVPGLLRGRIMLLNGLAFIVLISVVSFSVVYAAIGYTYFYGPLYIVPVLIVVLVLNRNGKFRASQNLYLVGSLLVISYWCYEGRGTGNEYTLIGLATTATLISEDRVSVIFANVMCAIIFIAYLVYHTQTPFVPDPAINYTIVPAAILLNTVAVISFQIAFFRDLAKHYDEKLTVKYNELRKAEAELKSNNEEIKAINEKLQDLTNQLESLVRQKSRELQTYIDAIDINMYSCINDKEGKFVQVNEQIVKASGYTAEELLGKHYSMLATPEHQAANEEERRAALLEGRVWRGEVEHRSKSGHLYWFDCVVIPIRNDHGQIEHFLSLGLPITERKLHEQIQEKTRGILESIAFSASHNIRGPMARIKGLANLIEMDVFDRDEFKMVARKFSVCSDELNTATSELVDFVHNHQELLLRVKSRKP</sequence>
<dbReference type="Gene3D" id="3.30.450.20">
    <property type="entry name" value="PAS domain"/>
    <property type="match status" value="1"/>
</dbReference>
<feature type="transmembrane region" description="Helical" evidence="2">
    <location>
        <begin position="43"/>
        <end position="65"/>
    </location>
</feature>
<keyword evidence="6" id="KW-1185">Reference proteome</keyword>
<dbReference type="InterPro" id="IPR036097">
    <property type="entry name" value="HisK_dim/P_sf"/>
</dbReference>
<feature type="domain" description="PAC" evidence="4">
    <location>
        <begin position="323"/>
        <end position="375"/>
    </location>
</feature>
<dbReference type="Pfam" id="PF13426">
    <property type="entry name" value="PAS_9"/>
    <property type="match status" value="1"/>
</dbReference>
<name>A0ABW3JZT2_9BACT</name>
<dbReference type="SMART" id="SM00086">
    <property type="entry name" value="PAC"/>
    <property type="match status" value="1"/>
</dbReference>
<dbReference type="InterPro" id="IPR052155">
    <property type="entry name" value="Biofilm_reg_signaling"/>
</dbReference>
<dbReference type="PROSITE" id="PS50112">
    <property type="entry name" value="PAS"/>
    <property type="match status" value="1"/>
</dbReference>
<evidence type="ECO:0000259" key="4">
    <source>
        <dbReference type="PROSITE" id="PS50113"/>
    </source>
</evidence>
<feature type="transmembrane region" description="Helical" evidence="2">
    <location>
        <begin position="140"/>
        <end position="159"/>
    </location>
</feature>
<feature type="transmembrane region" description="Helical" evidence="2">
    <location>
        <begin position="171"/>
        <end position="195"/>
    </location>
</feature>